<comment type="pathway">
    <text evidence="2 14">Carbohydrate degradation; glycolysis; pyruvate from D-glyceraldehyde 3-phosphate: step 5/5.</text>
</comment>
<comment type="catalytic activity">
    <reaction evidence="14">
        <text>pyruvate + ATP = phosphoenolpyruvate + ADP + H(+)</text>
        <dbReference type="Rhea" id="RHEA:18157"/>
        <dbReference type="ChEBI" id="CHEBI:15361"/>
        <dbReference type="ChEBI" id="CHEBI:15378"/>
        <dbReference type="ChEBI" id="CHEBI:30616"/>
        <dbReference type="ChEBI" id="CHEBI:58702"/>
        <dbReference type="ChEBI" id="CHEBI:456216"/>
        <dbReference type="EC" id="2.7.1.40"/>
    </reaction>
</comment>
<dbReference type="InterPro" id="IPR001697">
    <property type="entry name" value="Pyr_Knase"/>
</dbReference>
<comment type="caution">
    <text evidence="17">The sequence shown here is derived from an EMBL/GenBank/DDBJ whole genome shotgun (WGS) entry which is preliminary data.</text>
</comment>
<dbReference type="GO" id="GO:0000287">
    <property type="term" value="F:magnesium ion binding"/>
    <property type="evidence" value="ECO:0007669"/>
    <property type="project" value="UniProtKB-UniRule"/>
</dbReference>
<dbReference type="InterPro" id="IPR040442">
    <property type="entry name" value="Pyrv_kinase-like_dom_sf"/>
</dbReference>
<dbReference type="GO" id="GO:0005524">
    <property type="term" value="F:ATP binding"/>
    <property type="evidence" value="ECO:0007669"/>
    <property type="project" value="UniProtKB-KW"/>
</dbReference>
<dbReference type="Pfam" id="PF00224">
    <property type="entry name" value="PK"/>
    <property type="match status" value="1"/>
</dbReference>
<dbReference type="UniPathway" id="UPA00109">
    <property type="reaction ID" value="UER00188"/>
</dbReference>
<dbReference type="PROSITE" id="PS00110">
    <property type="entry name" value="PYRUVATE_KINASE"/>
    <property type="match status" value="1"/>
</dbReference>
<accession>A0A840N186</accession>
<keyword evidence="11 14" id="KW-0324">Glycolysis</keyword>
<comment type="cofactor">
    <cofactor evidence="1">
        <name>K(+)</name>
        <dbReference type="ChEBI" id="CHEBI:29103"/>
    </cofactor>
</comment>
<keyword evidence="7" id="KW-0547">Nucleotide-binding</keyword>
<evidence type="ECO:0000259" key="16">
    <source>
        <dbReference type="Pfam" id="PF02887"/>
    </source>
</evidence>
<dbReference type="NCBIfam" id="TIGR01064">
    <property type="entry name" value="pyruv_kin"/>
    <property type="match status" value="1"/>
</dbReference>
<sequence>MRRLRRIKILATLGPASSDSASIRKLFEAGADVFRINMSHTPHDKMREMVATIRNVESSYGRPIGILIDLQGPKLRLGNFENGFVELNNGAMFTLDADPTPGDKTRVHLPHPEILKALRPGHALLIDDGKLRLIAEETSPDHALVRVVTGGKMSDRKGVSLPDTDLPVSAMTPKDRADLEAALETGVDWVALSFVQRADDVIEAKKLVRGRAAVMSKIEKPQAIERLAEIMEASDALMVARGDLGVELPAERVPGLQKQMTRMARRAGKPVVVATQMLESMITSPVPTRAEVSDVANAVFEGADAIMLSAESAAGKFPVEAVLTMNRIGEECERDPTYRGVIAAQRPDPEATAGDAIADAARQIAETLDLSAIICWTSSGSTALRVARERPKPPVVAITPNVNTGRRLSLVWGVHCVIAEDAHDQDDMIDRAARISFRDGFAKAGQRVIIVAGVPLGTPGTTNMVRIAYVGPERDADI</sequence>
<keyword evidence="6" id="KW-0479">Metal-binding</keyword>
<dbReference type="Gene3D" id="3.20.20.60">
    <property type="entry name" value="Phosphoenolpyruvate-binding domains"/>
    <property type="match status" value="1"/>
</dbReference>
<dbReference type="EC" id="2.7.1.40" evidence="4 13"/>
<dbReference type="Proteomes" id="UP000521227">
    <property type="component" value="Unassembled WGS sequence"/>
</dbReference>
<dbReference type="SUPFAM" id="SSF52935">
    <property type="entry name" value="PK C-terminal domain-like"/>
    <property type="match status" value="1"/>
</dbReference>
<dbReference type="Gene3D" id="3.40.1380.20">
    <property type="entry name" value="Pyruvate kinase, C-terminal domain"/>
    <property type="match status" value="1"/>
</dbReference>
<evidence type="ECO:0000256" key="3">
    <source>
        <dbReference type="ARBA" id="ARBA00008663"/>
    </source>
</evidence>
<dbReference type="SUPFAM" id="SSF50800">
    <property type="entry name" value="PK beta-barrel domain-like"/>
    <property type="match status" value="1"/>
</dbReference>
<gene>
    <name evidence="17" type="ORF">HNQ36_002811</name>
</gene>
<evidence type="ECO:0000256" key="12">
    <source>
        <dbReference type="ARBA" id="ARBA00023317"/>
    </source>
</evidence>
<name>A0A840N186_9BRAD</name>
<dbReference type="EMBL" id="JACHIJ010000004">
    <property type="protein sequence ID" value="MBB5052820.1"/>
    <property type="molecule type" value="Genomic_DNA"/>
</dbReference>
<dbReference type="PANTHER" id="PTHR11817">
    <property type="entry name" value="PYRUVATE KINASE"/>
    <property type="match status" value="1"/>
</dbReference>
<dbReference type="NCBIfam" id="NF004978">
    <property type="entry name" value="PRK06354.1"/>
    <property type="match status" value="1"/>
</dbReference>
<dbReference type="FunFam" id="2.40.33.10:FF:000001">
    <property type="entry name" value="Pyruvate kinase"/>
    <property type="match status" value="1"/>
</dbReference>
<dbReference type="Gene3D" id="2.40.33.10">
    <property type="entry name" value="PK beta-barrel domain-like"/>
    <property type="match status" value="1"/>
</dbReference>
<reference evidence="17 18" key="1">
    <citation type="submission" date="2020-08" db="EMBL/GenBank/DDBJ databases">
        <title>Genomic Encyclopedia of Type Strains, Phase IV (KMG-IV): sequencing the most valuable type-strain genomes for metagenomic binning, comparative biology and taxonomic classification.</title>
        <authorList>
            <person name="Goeker M."/>
        </authorList>
    </citation>
    <scope>NUCLEOTIDE SEQUENCE [LARGE SCALE GENOMIC DNA]</scope>
    <source>
        <strain evidence="17 18">DSM 17498</strain>
    </source>
</reference>
<dbReference type="RefSeq" id="WP_184085998.1">
    <property type="nucleotide sequence ID" value="NZ_JACHIJ010000004.1"/>
</dbReference>
<dbReference type="NCBIfam" id="NF004886">
    <property type="entry name" value="PRK06247.1"/>
    <property type="match status" value="1"/>
</dbReference>
<evidence type="ECO:0000313" key="17">
    <source>
        <dbReference type="EMBL" id="MBB5052820.1"/>
    </source>
</evidence>
<evidence type="ECO:0000256" key="9">
    <source>
        <dbReference type="ARBA" id="ARBA00022840"/>
    </source>
</evidence>
<keyword evidence="12 17" id="KW-0670">Pyruvate</keyword>
<keyword evidence="8 14" id="KW-0418">Kinase</keyword>
<dbReference type="AlphaFoldDB" id="A0A840N186"/>
<evidence type="ECO:0000256" key="10">
    <source>
        <dbReference type="ARBA" id="ARBA00022842"/>
    </source>
</evidence>
<dbReference type="GO" id="GO:0004743">
    <property type="term" value="F:pyruvate kinase activity"/>
    <property type="evidence" value="ECO:0007669"/>
    <property type="project" value="UniProtKB-UniRule"/>
</dbReference>
<evidence type="ECO:0000256" key="1">
    <source>
        <dbReference type="ARBA" id="ARBA00001958"/>
    </source>
</evidence>
<protein>
    <recommendedName>
        <fullName evidence="4 13">Pyruvate kinase</fullName>
        <ecNumber evidence="4 13">2.7.1.40</ecNumber>
    </recommendedName>
</protein>
<evidence type="ECO:0000256" key="8">
    <source>
        <dbReference type="ARBA" id="ARBA00022777"/>
    </source>
</evidence>
<evidence type="ECO:0000256" key="6">
    <source>
        <dbReference type="ARBA" id="ARBA00022723"/>
    </source>
</evidence>
<dbReference type="InterPro" id="IPR018209">
    <property type="entry name" value="Pyrv_Knase_AS"/>
</dbReference>
<organism evidence="17 18">
    <name type="scientific">Afipia massiliensis</name>
    <dbReference type="NCBI Taxonomy" id="211460"/>
    <lineage>
        <taxon>Bacteria</taxon>
        <taxon>Pseudomonadati</taxon>
        <taxon>Pseudomonadota</taxon>
        <taxon>Alphaproteobacteria</taxon>
        <taxon>Hyphomicrobiales</taxon>
        <taxon>Nitrobacteraceae</taxon>
        <taxon>Afipia</taxon>
    </lineage>
</organism>
<dbReference type="GO" id="GO:0030955">
    <property type="term" value="F:potassium ion binding"/>
    <property type="evidence" value="ECO:0007669"/>
    <property type="project" value="UniProtKB-UniRule"/>
</dbReference>
<dbReference type="InterPro" id="IPR036918">
    <property type="entry name" value="Pyrv_Knase_C_sf"/>
</dbReference>
<keyword evidence="9" id="KW-0067">ATP-binding</keyword>
<evidence type="ECO:0000256" key="14">
    <source>
        <dbReference type="RuleBase" id="RU000504"/>
    </source>
</evidence>
<dbReference type="InterPro" id="IPR015795">
    <property type="entry name" value="Pyrv_Knase_C"/>
</dbReference>
<evidence type="ECO:0000313" key="18">
    <source>
        <dbReference type="Proteomes" id="UP000521227"/>
    </source>
</evidence>
<evidence type="ECO:0000256" key="2">
    <source>
        <dbReference type="ARBA" id="ARBA00004997"/>
    </source>
</evidence>
<evidence type="ECO:0000256" key="13">
    <source>
        <dbReference type="NCBIfam" id="TIGR01064"/>
    </source>
</evidence>
<keyword evidence="10 14" id="KW-0460">Magnesium</keyword>
<evidence type="ECO:0000256" key="4">
    <source>
        <dbReference type="ARBA" id="ARBA00012142"/>
    </source>
</evidence>
<evidence type="ECO:0000259" key="15">
    <source>
        <dbReference type="Pfam" id="PF00224"/>
    </source>
</evidence>
<keyword evidence="5 14" id="KW-0808">Transferase</keyword>
<dbReference type="SUPFAM" id="SSF51621">
    <property type="entry name" value="Phosphoenolpyruvate/pyruvate domain"/>
    <property type="match status" value="1"/>
</dbReference>
<proteinExistence type="inferred from homology"/>
<feature type="domain" description="Pyruvate kinase barrel" evidence="15">
    <location>
        <begin position="5"/>
        <end position="322"/>
    </location>
</feature>
<dbReference type="InterPro" id="IPR015793">
    <property type="entry name" value="Pyrv_Knase_brl"/>
</dbReference>
<evidence type="ECO:0000256" key="5">
    <source>
        <dbReference type="ARBA" id="ARBA00022679"/>
    </source>
</evidence>
<dbReference type="InterPro" id="IPR015813">
    <property type="entry name" value="Pyrv/PenolPyrv_kinase-like_dom"/>
</dbReference>
<feature type="domain" description="Pyruvate kinase C-terminal" evidence="16">
    <location>
        <begin position="355"/>
        <end position="467"/>
    </location>
</feature>
<comment type="similarity">
    <text evidence="3 14">Belongs to the pyruvate kinase family.</text>
</comment>
<dbReference type="NCBIfam" id="NF004491">
    <property type="entry name" value="PRK05826.1"/>
    <property type="match status" value="1"/>
</dbReference>
<evidence type="ECO:0000256" key="7">
    <source>
        <dbReference type="ARBA" id="ARBA00022741"/>
    </source>
</evidence>
<dbReference type="GO" id="GO:0016301">
    <property type="term" value="F:kinase activity"/>
    <property type="evidence" value="ECO:0007669"/>
    <property type="project" value="UniProtKB-KW"/>
</dbReference>
<dbReference type="Pfam" id="PF02887">
    <property type="entry name" value="PK_C"/>
    <property type="match status" value="1"/>
</dbReference>
<dbReference type="InterPro" id="IPR015806">
    <property type="entry name" value="Pyrv_Knase_insert_dom_sf"/>
</dbReference>
<dbReference type="InterPro" id="IPR011037">
    <property type="entry name" value="Pyrv_Knase-like_insert_dom_sf"/>
</dbReference>
<evidence type="ECO:0000256" key="11">
    <source>
        <dbReference type="ARBA" id="ARBA00023152"/>
    </source>
</evidence>
<dbReference type="PRINTS" id="PR01050">
    <property type="entry name" value="PYRUVTKNASE"/>
</dbReference>